<reference evidence="2" key="1">
    <citation type="submission" date="2017-12" db="EMBL/GenBank/DDBJ databases">
        <title>Improved Draft Genome Sequence of Microcystis aeruginosa NIES-298, a Microcystin-Producing Cyanobacterium from Lake Kasumigaura, Japan.</title>
        <authorList>
            <person name="Yamaguchi H."/>
            <person name="Suzuki S."/>
            <person name="Kawachi M."/>
        </authorList>
    </citation>
    <scope>NUCLEOTIDE SEQUENCE [LARGE SCALE GENOMIC DNA]</scope>
    <source>
        <strain evidence="2">NIES-298</strain>
    </source>
</reference>
<evidence type="ECO:0000313" key="1">
    <source>
        <dbReference type="EMBL" id="GBD51399.1"/>
    </source>
</evidence>
<dbReference type="Proteomes" id="UP000236321">
    <property type="component" value="Unassembled WGS sequence"/>
</dbReference>
<dbReference type="AlphaFoldDB" id="A0A2H6BMI7"/>
<name>A0A2H6BMI7_MICAE</name>
<organism evidence="1 2">
    <name type="scientific">Microcystis aeruginosa NIES-298</name>
    <dbReference type="NCBI Taxonomy" id="449468"/>
    <lineage>
        <taxon>Bacteria</taxon>
        <taxon>Bacillati</taxon>
        <taxon>Cyanobacteriota</taxon>
        <taxon>Cyanophyceae</taxon>
        <taxon>Oscillatoriophycideae</taxon>
        <taxon>Chroococcales</taxon>
        <taxon>Microcystaceae</taxon>
        <taxon>Microcystis</taxon>
    </lineage>
</organism>
<accession>A0A2H6BMI7</accession>
<dbReference type="EMBL" id="BEYQ01000001">
    <property type="protein sequence ID" value="GBD51399.1"/>
    <property type="molecule type" value="Genomic_DNA"/>
</dbReference>
<comment type="caution">
    <text evidence="1">The sequence shown here is derived from an EMBL/GenBank/DDBJ whole genome shotgun (WGS) entry which is preliminary data.</text>
</comment>
<protein>
    <submittedName>
        <fullName evidence="1">Uncharacterized protein</fullName>
    </submittedName>
</protein>
<sequence>MGVEVDSAIAHLDELARSRGYNVVKRMTAWTKLITAVPGGKAQLETLVTGVHTRVDNFCL</sequence>
<evidence type="ECO:0000313" key="2">
    <source>
        <dbReference type="Proteomes" id="UP000236321"/>
    </source>
</evidence>
<gene>
    <name evidence="1" type="ORF">BGM30_04920</name>
</gene>
<proteinExistence type="predicted"/>